<keyword evidence="2" id="KW-1185">Reference proteome</keyword>
<dbReference type="RefSeq" id="WP_110482268.1">
    <property type="nucleotide sequence ID" value="NZ_CP024988.1"/>
</dbReference>
<dbReference type="OrthoDB" id="4415055at2"/>
<sequence>MKDPYRIPGMLDALGHLWEARPDLTLPRLLGLLETHGAGWNATDEETLTVLRRLCAETPARLRDIPGALDDDGGVHGRYLVTTEDSGSTGHAGTTAGRLVTLGPGRAAVRTLPATRRQALHELPQPVVWDHAGVRSCSVAQPLVILDTSGVPHHLGLVSSIRTVTAPASDGEVRSLTGLRRATLDTVHLLELGDAGDSGTVLVDRSLWLFTAGRRELHREKLDWSRLDRASVGEPLRVQLTHGGVRELAVVERITRLE</sequence>
<dbReference type="KEGG" id="cpre:Csp1_25860"/>
<dbReference type="EMBL" id="CP024988">
    <property type="protein sequence ID" value="AWT27331.1"/>
    <property type="molecule type" value="Genomic_DNA"/>
</dbReference>
<dbReference type="AlphaFoldDB" id="A0A2Z3YUH7"/>
<name>A0A2Z3YUH7_9CORY</name>
<dbReference type="Proteomes" id="UP000247696">
    <property type="component" value="Chromosome"/>
</dbReference>
<accession>A0A2Z3YUH7</accession>
<reference evidence="2" key="1">
    <citation type="submission" date="2017-11" db="EMBL/GenBank/DDBJ databases">
        <title>Otitis media/interna in a cat caused by the recently described species Corynebacterium provencense.</title>
        <authorList>
            <person name="Kittl S."/>
            <person name="Brodard I."/>
            <person name="Rychener L."/>
            <person name="Jores J."/>
            <person name="Roosje P."/>
            <person name="Gobeli Brawand S."/>
        </authorList>
    </citation>
    <scope>NUCLEOTIDE SEQUENCE [LARGE SCALE GENOMIC DNA]</scope>
    <source>
        <strain evidence="2">17KM38</strain>
    </source>
</reference>
<proteinExistence type="predicted"/>
<evidence type="ECO:0000313" key="1">
    <source>
        <dbReference type="EMBL" id="AWT27331.1"/>
    </source>
</evidence>
<gene>
    <name evidence="1" type="ORF">Csp1_25860</name>
</gene>
<organism evidence="1 2">
    <name type="scientific">Corynebacterium provencense</name>
    <dbReference type="NCBI Taxonomy" id="1737425"/>
    <lineage>
        <taxon>Bacteria</taxon>
        <taxon>Bacillati</taxon>
        <taxon>Actinomycetota</taxon>
        <taxon>Actinomycetes</taxon>
        <taxon>Mycobacteriales</taxon>
        <taxon>Corynebacteriaceae</taxon>
        <taxon>Corynebacterium</taxon>
    </lineage>
</organism>
<protein>
    <submittedName>
        <fullName evidence="1">Uncharacterized protein</fullName>
    </submittedName>
</protein>
<evidence type="ECO:0000313" key="2">
    <source>
        <dbReference type="Proteomes" id="UP000247696"/>
    </source>
</evidence>